<dbReference type="GO" id="GO:0000467">
    <property type="term" value="P:exonucleolytic trimming to generate mature 3'-end of 5.8S rRNA from tricistronic rRNA transcript (SSU-rRNA, 5.8S rRNA, LSU-rRNA)"/>
    <property type="evidence" value="ECO:0007669"/>
    <property type="project" value="InterPro"/>
</dbReference>
<dbReference type="GO" id="GO:0071044">
    <property type="term" value="P:histone mRNA catabolic process"/>
    <property type="evidence" value="ECO:0007669"/>
    <property type="project" value="TreeGrafter"/>
</dbReference>
<dbReference type="InterPro" id="IPR045092">
    <property type="entry name" value="Rrp6-like"/>
</dbReference>
<dbReference type="GO" id="GO:0071040">
    <property type="term" value="P:nuclear polyadenylation-dependent antisense transcript catabolic process"/>
    <property type="evidence" value="ECO:0007669"/>
    <property type="project" value="TreeGrafter"/>
</dbReference>
<evidence type="ECO:0000313" key="3">
    <source>
        <dbReference type="EMBL" id="CAF4397038.1"/>
    </source>
</evidence>
<dbReference type="AlphaFoldDB" id="A0A815W018"/>
<dbReference type="InterPro" id="IPR012337">
    <property type="entry name" value="RNaseH-like_sf"/>
</dbReference>
<dbReference type="PANTHER" id="PTHR12124:SF47">
    <property type="entry name" value="EXOSOME COMPONENT 10"/>
    <property type="match status" value="1"/>
</dbReference>
<name>A0A815W018_9BILA</name>
<dbReference type="GO" id="GO:0071037">
    <property type="term" value="P:nuclear polyadenylation-dependent snRNA catabolic process"/>
    <property type="evidence" value="ECO:0007669"/>
    <property type="project" value="TreeGrafter"/>
</dbReference>
<protein>
    <recommendedName>
        <fullName evidence="1">3'-5' exonuclease domain-containing protein</fullName>
    </recommendedName>
</protein>
<dbReference type="InterPro" id="IPR004000">
    <property type="entry name" value="Actin"/>
</dbReference>
<sequence>MLNEANLKDVIAFDCETDGSILASLSTFQRMWLSNEEYDESALLIVHRKGNVCVCKGKYSKRYFDQRTSLIKVSTSKNDYIIDVQSPLMDADDVFLLNEVCMSKSIVKVIHDVSQDPRYLLKDFNISFQNVFDTELAMRELQHSRSNFAHCMEQYFNININDDKYAMKQYDWGDRCVIPDVVL</sequence>
<dbReference type="InterPro" id="IPR002562">
    <property type="entry name" value="3'-5'_exonuclease_dom"/>
</dbReference>
<dbReference type="Proteomes" id="UP000681722">
    <property type="component" value="Unassembled WGS sequence"/>
</dbReference>
<dbReference type="GO" id="GO:0000176">
    <property type="term" value="C:nuclear exosome (RNase complex)"/>
    <property type="evidence" value="ECO:0007669"/>
    <property type="project" value="TreeGrafter"/>
</dbReference>
<dbReference type="GO" id="GO:0000175">
    <property type="term" value="F:3'-5'-RNA exonuclease activity"/>
    <property type="evidence" value="ECO:0007669"/>
    <property type="project" value="InterPro"/>
</dbReference>
<dbReference type="Pfam" id="PF00022">
    <property type="entry name" value="Actin"/>
    <property type="match status" value="1"/>
</dbReference>
<evidence type="ECO:0000313" key="2">
    <source>
        <dbReference type="EMBL" id="CAF1537135.1"/>
    </source>
</evidence>
<evidence type="ECO:0000313" key="4">
    <source>
        <dbReference type="Proteomes" id="UP000663829"/>
    </source>
</evidence>
<dbReference type="PANTHER" id="PTHR12124">
    <property type="entry name" value="POLYMYOSITIS/SCLERODERMA AUTOANTIGEN-RELATED"/>
    <property type="match status" value="1"/>
</dbReference>
<dbReference type="GO" id="GO:0071051">
    <property type="term" value="P:poly(A)-dependent snoRNA 3'-end processing"/>
    <property type="evidence" value="ECO:0007669"/>
    <property type="project" value="TreeGrafter"/>
</dbReference>
<accession>A0A815W018</accession>
<dbReference type="GO" id="GO:0071035">
    <property type="term" value="P:nuclear polyadenylation-dependent rRNA catabolic process"/>
    <property type="evidence" value="ECO:0007669"/>
    <property type="project" value="TreeGrafter"/>
</dbReference>
<dbReference type="Gene3D" id="3.30.420.40">
    <property type="match status" value="1"/>
</dbReference>
<proteinExistence type="predicted"/>
<reference evidence="2" key="1">
    <citation type="submission" date="2021-02" db="EMBL/GenBank/DDBJ databases">
        <authorList>
            <person name="Nowell W R."/>
        </authorList>
    </citation>
    <scope>NUCLEOTIDE SEQUENCE</scope>
</reference>
<feature type="non-terminal residue" evidence="2">
    <location>
        <position position="1"/>
    </location>
</feature>
<dbReference type="EMBL" id="CAJNOQ010025429">
    <property type="protein sequence ID" value="CAF1537135.1"/>
    <property type="molecule type" value="Genomic_DNA"/>
</dbReference>
<dbReference type="Proteomes" id="UP000663829">
    <property type="component" value="Unassembled WGS sequence"/>
</dbReference>
<dbReference type="Pfam" id="PF01612">
    <property type="entry name" value="DNA_pol_A_exo1"/>
    <property type="match status" value="1"/>
</dbReference>
<dbReference type="GO" id="GO:0003727">
    <property type="term" value="F:single-stranded RNA binding"/>
    <property type="evidence" value="ECO:0007669"/>
    <property type="project" value="TreeGrafter"/>
</dbReference>
<keyword evidence="4" id="KW-1185">Reference proteome</keyword>
<comment type="caution">
    <text evidence="2">The sequence shown here is derived from an EMBL/GenBank/DDBJ whole genome shotgun (WGS) entry which is preliminary data.</text>
</comment>
<dbReference type="SUPFAM" id="SSF53098">
    <property type="entry name" value="Ribonuclease H-like"/>
    <property type="match status" value="1"/>
</dbReference>
<dbReference type="GO" id="GO:0005730">
    <property type="term" value="C:nucleolus"/>
    <property type="evidence" value="ECO:0007669"/>
    <property type="project" value="TreeGrafter"/>
</dbReference>
<organism evidence="2 4">
    <name type="scientific">Didymodactylos carnosus</name>
    <dbReference type="NCBI Taxonomy" id="1234261"/>
    <lineage>
        <taxon>Eukaryota</taxon>
        <taxon>Metazoa</taxon>
        <taxon>Spiralia</taxon>
        <taxon>Gnathifera</taxon>
        <taxon>Rotifera</taxon>
        <taxon>Eurotatoria</taxon>
        <taxon>Bdelloidea</taxon>
        <taxon>Philodinida</taxon>
        <taxon>Philodinidae</taxon>
        <taxon>Didymodactylos</taxon>
    </lineage>
</organism>
<evidence type="ECO:0000259" key="1">
    <source>
        <dbReference type="Pfam" id="PF01612"/>
    </source>
</evidence>
<dbReference type="InterPro" id="IPR036397">
    <property type="entry name" value="RNaseH_sf"/>
</dbReference>
<dbReference type="GO" id="GO:0071038">
    <property type="term" value="P:TRAMP-dependent tRNA surveillance pathway"/>
    <property type="evidence" value="ECO:0007669"/>
    <property type="project" value="TreeGrafter"/>
</dbReference>
<dbReference type="GO" id="GO:0071039">
    <property type="term" value="P:nuclear polyadenylation-dependent CUT catabolic process"/>
    <property type="evidence" value="ECO:0007669"/>
    <property type="project" value="TreeGrafter"/>
</dbReference>
<feature type="domain" description="3'-5' exonuclease" evidence="1">
    <location>
        <begin position="63"/>
        <end position="166"/>
    </location>
</feature>
<gene>
    <name evidence="2" type="ORF">GPM918_LOCUS38404</name>
    <name evidence="3" type="ORF">SRO942_LOCUS39225</name>
</gene>
<dbReference type="OrthoDB" id="431948at2759"/>
<dbReference type="Gene3D" id="3.30.420.10">
    <property type="entry name" value="Ribonuclease H-like superfamily/Ribonuclease H"/>
    <property type="match status" value="1"/>
</dbReference>
<dbReference type="GO" id="GO:0071036">
    <property type="term" value="P:nuclear polyadenylation-dependent snoRNA catabolic process"/>
    <property type="evidence" value="ECO:0007669"/>
    <property type="project" value="TreeGrafter"/>
</dbReference>
<dbReference type="EMBL" id="CAJOBC010091040">
    <property type="protein sequence ID" value="CAF4397038.1"/>
    <property type="molecule type" value="Genomic_DNA"/>
</dbReference>